<dbReference type="PROSITE" id="PS51935">
    <property type="entry name" value="NLPC_P60"/>
    <property type="match status" value="1"/>
</dbReference>
<evidence type="ECO:0000313" key="7">
    <source>
        <dbReference type="EMBL" id="GAA3118670.1"/>
    </source>
</evidence>
<reference evidence="8" key="1">
    <citation type="journal article" date="2019" name="Int. J. Syst. Evol. Microbiol.">
        <title>The Global Catalogue of Microorganisms (GCM) 10K type strain sequencing project: providing services to taxonomists for standard genome sequencing and annotation.</title>
        <authorList>
            <consortium name="The Broad Institute Genomics Platform"/>
            <consortium name="The Broad Institute Genome Sequencing Center for Infectious Disease"/>
            <person name="Wu L."/>
            <person name="Ma J."/>
        </authorList>
    </citation>
    <scope>NUCLEOTIDE SEQUENCE [LARGE SCALE GENOMIC DNA]</scope>
    <source>
        <strain evidence="8">JCM 9373</strain>
    </source>
</reference>
<feature type="signal peptide" evidence="5">
    <location>
        <begin position="1"/>
        <end position="21"/>
    </location>
</feature>
<gene>
    <name evidence="7" type="ORF">GCM10010466_06990</name>
</gene>
<sequence>MKSAAAGAALLLCLFAAFIAAAVSVLTGSAVPGAFGCLLAIPSGGGTREGGPVAGLDGEQSGNAAVIVQTGVQLGLPARAAVIAVATAMQESGLRNVAHGHLDSLGLFQQRPSQGWGTREQILDPAYAARRFYERLVTVPDWERLPLARAAQAVQRSAFPGTYARWEPLAQRAVDALTGSCVAVIPGERAAAVIAYAQAQLGKPYIWGAEGPASFDCSGLTMRAYQAAGITVPRVAADQWRHGPPVPPGQEQPGDLVFFRMEAGGPGHVGIVIGGGRMIHAPRTGDVVKVAPYQRPDLVGFTRPAHLAGESSSR</sequence>
<feature type="chain" id="PRO_5046336093" evidence="5">
    <location>
        <begin position="22"/>
        <end position="314"/>
    </location>
</feature>
<protein>
    <submittedName>
        <fullName evidence="7">C40 family peptidase</fullName>
    </submittedName>
</protein>
<organism evidence="7 8">
    <name type="scientific">Planomonospora alba</name>
    <dbReference type="NCBI Taxonomy" id="161354"/>
    <lineage>
        <taxon>Bacteria</taxon>
        <taxon>Bacillati</taxon>
        <taxon>Actinomycetota</taxon>
        <taxon>Actinomycetes</taxon>
        <taxon>Streptosporangiales</taxon>
        <taxon>Streptosporangiaceae</taxon>
        <taxon>Planomonospora</taxon>
    </lineage>
</organism>
<comment type="similarity">
    <text evidence="1">Belongs to the peptidase C40 family.</text>
</comment>
<dbReference type="RefSeq" id="WP_344855803.1">
    <property type="nucleotide sequence ID" value="NZ_BAAAUT010000004.1"/>
</dbReference>
<evidence type="ECO:0000256" key="2">
    <source>
        <dbReference type="ARBA" id="ARBA00022670"/>
    </source>
</evidence>
<feature type="domain" description="NlpC/P60" evidence="6">
    <location>
        <begin position="187"/>
        <end position="313"/>
    </location>
</feature>
<proteinExistence type="inferred from homology"/>
<dbReference type="InterPro" id="IPR000064">
    <property type="entry name" value="NLP_P60_dom"/>
</dbReference>
<keyword evidence="3" id="KW-0378">Hydrolase</keyword>
<evidence type="ECO:0000256" key="4">
    <source>
        <dbReference type="ARBA" id="ARBA00022807"/>
    </source>
</evidence>
<dbReference type="Proteomes" id="UP001500320">
    <property type="component" value="Unassembled WGS sequence"/>
</dbReference>
<dbReference type="SUPFAM" id="SSF54001">
    <property type="entry name" value="Cysteine proteinases"/>
    <property type="match status" value="1"/>
</dbReference>
<comment type="caution">
    <text evidence="7">The sequence shown here is derived from an EMBL/GenBank/DDBJ whole genome shotgun (WGS) entry which is preliminary data.</text>
</comment>
<dbReference type="PANTHER" id="PTHR47359">
    <property type="entry name" value="PEPTIDOGLYCAN DL-ENDOPEPTIDASE CWLO"/>
    <property type="match status" value="1"/>
</dbReference>
<keyword evidence="4" id="KW-0788">Thiol protease</keyword>
<dbReference type="InterPro" id="IPR051794">
    <property type="entry name" value="PG_Endopeptidase_C40"/>
</dbReference>
<dbReference type="PANTHER" id="PTHR47359:SF3">
    <property type="entry name" value="NLP_P60 DOMAIN-CONTAINING PROTEIN-RELATED"/>
    <property type="match status" value="1"/>
</dbReference>
<keyword evidence="5" id="KW-0732">Signal</keyword>
<dbReference type="InterPro" id="IPR038765">
    <property type="entry name" value="Papain-like_cys_pep_sf"/>
</dbReference>
<keyword evidence="2" id="KW-0645">Protease</keyword>
<evidence type="ECO:0000256" key="1">
    <source>
        <dbReference type="ARBA" id="ARBA00007074"/>
    </source>
</evidence>
<keyword evidence="8" id="KW-1185">Reference proteome</keyword>
<evidence type="ECO:0000313" key="8">
    <source>
        <dbReference type="Proteomes" id="UP001500320"/>
    </source>
</evidence>
<dbReference type="Gene3D" id="3.90.1720.10">
    <property type="entry name" value="endopeptidase domain like (from Nostoc punctiforme)"/>
    <property type="match status" value="1"/>
</dbReference>
<evidence type="ECO:0000259" key="6">
    <source>
        <dbReference type="PROSITE" id="PS51935"/>
    </source>
</evidence>
<evidence type="ECO:0000256" key="3">
    <source>
        <dbReference type="ARBA" id="ARBA00022801"/>
    </source>
</evidence>
<dbReference type="EMBL" id="BAAAUT010000004">
    <property type="protein sequence ID" value="GAA3118670.1"/>
    <property type="molecule type" value="Genomic_DNA"/>
</dbReference>
<name>A0ABP6MLK0_9ACTN</name>
<evidence type="ECO:0000256" key="5">
    <source>
        <dbReference type="SAM" id="SignalP"/>
    </source>
</evidence>
<dbReference type="Pfam" id="PF00877">
    <property type="entry name" value="NLPC_P60"/>
    <property type="match status" value="1"/>
</dbReference>
<accession>A0ABP6MLK0</accession>